<reference evidence="2" key="1">
    <citation type="submission" date="2017-02" db="UniProtKB">
        <authorList>
            <consortium name="WormBaseParasite"/>
        </authorList>
    </citation>
    <scope>IDENTIFICATION</scope>
</reference>
<proteinExistence type="predicted"/>
<name>A0A0M3HEV7_ASCLU</name>
<evidence type="ECO:0000313" key="1">
    <source>
        <dbReference type="Proteomes" id="UP000036681"/>
    </source>
</evidence>
<protein>
    <submittedName>
        <fullName evidence="2">Uncharacterized protein</fullName>
    </submittedName>
</protein>
<dbReference type="WBParaSite" id="ALUE_0000004401-mRNA-1">
    <property type="protein sequence ID" value="ALUE_0000004401-mRNA-1"/>
    <property type="gene ID" value="ALUE_0000004401"/>
</dbReference>
<sequence>MDTTNNKRDWQMQTCMKDIDSFLEINLSSQLSLRILTTDVNTRKVGLLGARALALQRTKPKPKWGELN</sequence>
<dbReference type="AlphaFoldDB" id="A0A0M3HEV7"/>
<dbReference type="Proteomes" id="UP000036681">
    <property type="component" value="Unplaced"/>
</dbReference>
<organism evidence="1 2">
    <name type="scientific">Ascaris lumbricoides</name>
    <name type="common">Giant roundworm</name>
    <dbReference type="NCBI Taxonomy" id="6252"/>
    <lineage>
        <taxon>Eukaryota</taxon>
        <taxon>Metazoa</taxon>
        <taxon>Ecdysozoa</taxon>
        <taxon>Nematoda</taxon>
        <taxon>Chromadorea</taxon>
        <taxon>Rhabditida</taxon>
        <taxon>Spirurina</taxon>
        <taxon>Ascaridomorpha</taxon>
        <taxon>Ascaridoidea</taxon>
        <taxon>Ascarididae</taxon>
        <taxon>Ascaris</taxon>
    </lineage>
</organism>
<keyword evidence="1" id="KW-1185">Reference proteome</keyword>
<evidence type="ECO:0000313" key="2">
    <source>
        <dbReference type="WBParaSite" id="ALUE_0000004401-mRNA-1"/>
    </source>
</evidence>
<accession>A0A0M3HEV7</accession>